<comment type="function">
    <text evidence="7">Required for formation of the rod structure of the flagellar apparatus. Together with FliI and FliH, may constitute the export apparatus of flagellin.</text>
</comment>
<dbReference type="RefSeq" id="WP_084052164.1">
    <property type="nucleotide sequence ID" value="NZ_FWWT01000008.1"/>
</dbReference>
<dbReference type="InterPro" id="IPR025505">
    <property type="entry name" value="FHIPEP_CS"/>
</dbReference>
<dbReference type="InterPro" id="IPR001712">
    <property type="entry name" value="T3SS_FHIPEP"/>
</dbReference>
<keyword evidence="4 7" id="KW-0812">Transmembrane</keyword>
<dbReference type="PANTHER" id="PTHR30161">
    <property type="entry name" value="FLAGELLAR EXPORT PROTEIN, MEMBRANE FLHA SUBUNIT-RELATED"/>
    <property type="match status" value="1"/>
</dbReference>
<dbReference type="PROSITE" id="PS00994">
    <property type="entry name" value="FHIPEP"/>
    <property type="match status" value="1"/>
</dbReference>
<feature type="transmembrane region" description="Helical" evidence="7">
    <location>
        <begin position="245"/>
        <end position="262"/>
    </location>
</feature>
<evidence type="ECO:0000313" key="9">
    <source>
        <dbReference type="Proteomes" id="UP000192731"/>
    </source>
</evidence>
<dbReference type="InterPro" id="IPR042193">
    <property type="entry name" value="FHIPEP_3"/>
</dbReference>
<feature type="transmembrane region" description="Helical" evidence="7">
    <location>
        <begin position="76"/>
        <end position="97"/>
    </location>
</feature>
<dbReference type="OrthoDB" id="9759185at2"/>
<dbReference type="InterPro" id="IPR042196">
    <property type="entry name" value="FHIPEP_4"/>
</dbReference>
<keyword evidence="7" id="KW-1005">Bacterial flagellum biogenesis</keyword>
<dbReference type="Gene3D" id="3.40.50.12790">
    <property type="entry name" value="FHIPEP family, domain 4"/>
    <property type="match status" value="1"/>
</dbReference>
<dbReference type="Gene3D" id="3.40.30.60">
    <property type="entry name" value="FHIPEP family, domain 1"/>
    <property type="match status" value="1"/>
</dbReference>
<keyword evidence="5 7" id="KW-1133">Transmembrane helix</keyword>
<dbReference type="GO" id="GO:0009306">
    <property type="term" value="P:protein secretion"/>
    <property type="evidence" value="ECO:0007669"/>
    <property type="project" value="InterPro"/>
</dbReference>
<evidence type="ECO:0000256" key="3">
    <source>
        <dbReference type="ARBA" id="ARBA00022475"/>
    </source>
</evidence>
<dbReference type="Gene3D" id="1.10.8.540">
    <property type="entry name" value="FHIPEP family, domain 3"/>
    <property type="match status" value="1"/>
</dbReference>
<dbReference type="GO" id="GO:0044780">
    <property type="term" value="P:bacterial-type flagellum assembly"/>
    <property type="evidence" value="ECO:0007669"/>
    <property type="project" value="InterPro"/>
</dbReference>
<evidence type="ECO:0000256" key="5">
    <source>
        <dbReference type="ARBA" id="ARBA00022989"/>
    </source>
</evidence>
<keyword evidence="7" id="KW-0813">Transport</keyword>
<keyword evidence="8" id="KW-0969">Cilium</keyword>
<comment type="similarity">
    <text evidence="2 7">Belongs to the FHIPEP (flagella/HR/invasion proteins export pore) family.</text>
</comment>
<dbReference type="PRINTS" id="PR00949">
    <property type="entry name" value="TYPE3IMAPROT"/>
</dbReference>
<dbReference type="PIRSF" id="PIRSF005419">
    <property type="entry name" value="FlhA"/>
    <property type="match status" value="1"/>
</dbReference>
<evidence type="ECO:0000256" key="6">
    <source>
        <dbReference type="ARBA" id="ARBA00023136"/>
    </source>
</evidence>
<dbReference type="NCBIfam" id="TIGR01398">
    <property type="entry name" value="FlhA"/>
    <property type="match status" value="1"/>
</dbReference>
<feature type="transmembrane region" description="Helical" evidence="7">
    <location>
        <begin position="45"/>
        <end position="64"/>
    </location>
</feature>
<feature type="transmembrane region" description="Helical" evidence="7">
    <location>
        <begin position="21"/>
        <end position="39"/>
    </location>
</feature>
<keyword evidence="6 7" id="KW-0472">Membrane</keyword>
<organism evidence="8 9">
    <name type="scientific">Desulfonispora thiosulfatigenes DSM 11270</name>
    <dbReference type="NCBI Taxonomy" id="656914"/>
    <lineage>
        <taxon>Bacteria</taxon>
        <taxon>Bacillati</taxon>
        <taxon>Bacillota</taxon>
        <taxon>Clostridia</taxon>
        <taxon>Eubacteriales</taxon>
        <taxon>Peptococcaceae</taxon>
        <taxon>Desulfonispora</taxon>
    </lineage>
</organism>
<evidence type="ECO:0000256" key="4">
    <source>
        <dbReference type="ARBA" id="ARBA00022692"/>
    </source>
</evidence>
<dbReference type="STRING" id="656914.SAMN00017405_0914"/>
<name>A0A1W1UML7_DESTI</name>
<keyword evidence="8" id="KW-0966">Cell projection</keyword>
<evidence type="ECO:0000256" key="1">
    <source>
        <dbReference type="ARBA" id="ARBA00004651"/>
    </source>
</evidence>
<evidence type="ECO:0000256" key="2">
    <source>
        <dbReference type="ARBA" id="ARBA00008835"/>
    </source>
</evidence>
<accession>A0A1W1UML7</accession>
<keyword evidence="7" id="KW-1006">Bacterial flagellum protein export</keyword>
<evidence type="ECO:0000313" key="8">
    <source>
        <dbReference type="EMBL" id="SMB82327.1"/>
    </source>
</evidence>
<dbReference type="InterPro" id="IPR006301">
    <property type="entry name" value="FlhA"/>
</dbReference>
<dbReference type="PANTHER" id="PTHR30161:SF1">
    <property type="entry name" value="FLAGELLAR BIOSYNTHESIS PROTEIN FLHA-RELATED"/>
    <property type="match status" value="1"/>
</dbReference>
<gene>
    <name evidence="7" type="primary">flhA</name>
    <name evidence="8" type="ORF">SAMN00017405_0914</name>
</gene>
<dbReference type="GO" id="GO:0005886">
    <property type="term" value="C:plasma membrane"/>
    <property type="evidence" value="ECO:0007669"/>
    <property type="project" value="UniProtKB-SubCell"/>
</dbReference>
<feature type="transmembrane region" description="Helical" evidence="7">
    <location>
        <begin position="117"/>
        <end position="139"/>
    </location>
</feature>
<feature type="transmembrane region" description="Helical" evidence="7">
    <location>
        <begin position="282"/>
        <end position="299"/>
    </location>
</feature>
<evidence type="ECO:0000256" key="7">
    <source>
        <dbReference type="RuleBase" id="RU364093"/>
    </source>
</evidence>
<protein>
    <recommendedName>
        <fullName evidence="7">Flagellar biosynthesis protein FlhA</fullName>
    </recommendedName>
</protein>
<keyword evidence="9" id="KW-1185">Reference proteome</keyword>
<reference evidence="8 9" key="1">
    <citation type="submission" date="2017-04" db="EMBL/GenBank/DDBJ databases">
        <authorList>
            <person name="Afonso C.L."/>
            <person name="Miller P.J."/>
            <person name="Scott M.A."/>
            <person name="Spackman E."/>
            <person name="Goraichik I."/>
            <person name="Dimitrov K.M."/>
            <person name="Suarez D.L."/>
            <person name="Swayne D.E."/>
        </authorList>
    </citation>
    <scope>NUCLEOTIDE SEQUENCE [LARGE SCALE GENOMIC DNA]</scope>
    <source>
        <strain evidence="8 9">DSM 11270</strain>
    </source>
</reference>
<keyword evidence="8" id="KW-0282">Flagellum</keyword>
<feature type="transmembrane region" description="Helical" evidence="7">
    <location>
        <begin position="203"/>
        <end position="225"/>
    </location>
</feature>
<proteinExistence type="inferred from homology"/>
<dbReference type="Pfam" id="PF00771">
    <property type="entry name" value="FHIPEP"/>
    <property type="match status" value="1"/>
</dbReference>
<dbReference type="Proteomes" id="UP000192731">
    <property type="component" value="Unassembled WGS sequence"/>
</dbReference>
<dbReference type="AlphaFoldDB" id="A0A1W1UML7"/>
<comment type="subcellular location">
    <subcellularLocation>
        <location evidence="1 7">Cell membrane</location>
        <topology evidence="1 7">Multi-pass membrane protein</topology>
    </subcellularLocation>
</comment>
<dbReference type="InterPro" id="IPR042194">
    <property type="entry name" value="FHIPEP_1"/>
</dbReference>
<keyword evidence="3 7" id="KW-1003">Cell membrane</keyword>
<sequence length="692" mass="75840">METSKANISEILRKLTAHNDLLVAALVIAIIMMIIIPLPPGMLDVLLTLNLTIGLIVLLTTLFITQPLQFSVFPSLLLVTTLFRLALNISSTRLILIDANAGSVIDAFGSFVVSGNYVVGMIIFIIITIIQFVVITNGAGRVAEVAARFTLDAMPGKQMSIDADLNAGLISEQDAKERRKTIQREADFFGAMDGASKFVKGDAIAGIIITIINIIGGLIIGMWQLQMPAMEALQTFTILSVGDGLVSQMPALLISTATGILVTRSGSGNSFGIDFTEQLSSFPKVIALAAGIMLILGLIPGLPFPPFMILALGAGYTAYALNKEEKKKEELEIEEKIAPSSSREPENVLNFFKVDPLELEIGYNLIPLTDSDQGGDLLERLAAVRRQCAQELGIYVKPIRIRDNLQLFANSYQFKIRGVEIASGEIMPDQFLAMNPDDSEATIEGIKTTEPTFGLPAWWVTEENKEKIELEGFTVVDAATVLITHLTEFIKVHASELLSKQDTKELIEIVKENNEALVTELVPDQITVGEIQKVLENLLKERISIKDMEAILEAISDAVRLSKDIDYLTESSREKLARNISNQYSSDGKMIVVTLEPVLERELAGSIQNTPKGSYSAISPELTQHIFNQLSEFKEQFALLGLPPVIVTSAGIRLPFRRLIDRYLPELAVLSINELTTELEVEAIGMVKLNED</sequence>
<dbReference type="EMBL" id="FWWT01000008">
    <property type="protein sequence ID" value="SMB82327.1"/>
    <property type="molecule type" value="Genomic_DNA"/>
</dbReference>
<keyword evidence="7" id="KW-0653">Protein transport</keyword>